<dbReference type="InterPro" id="IPR037401">
    <property type="entry name" value="SnoaL-like"/>
</dbReference>
<dbReference type="EMBL" id="MORL01000011">
    <property type="protein sequence ID" value="OIN57534.1"/>
    <property type="molecule type" value="Genomic_DNA"/>
</dbReference>
<feature type="domain" description="SnoaL-like" evidence="1">
    <location>
        <begin position="11"/>
        <end position="121"/>
    </location>
</feature>
<dbReference type="AlphaFoldDB" id="A0A1S2VFP5"/>
<gene>
    <name evidence="2" type="ORF">BLX24_18765</name>
</gene>
<comment type="caution">
    <text evidence="2">The sequence shown here is derived from an EMBL/GenBank/DDBJ whole genome shotgun (WGS) entry which is preliminary data.</text>
</comment>
<evidence type="ECO:0000313" key="2">
    <source>
        <dbReference type="EMBL" id="OIN57534.1"/>
    </source>
</evidence>
<dbReference type="RefSeq" id="WP_071504736.1">
    <property type="nucleotide sequence ID" value="NZ_MORL01000011.1"/>
</dbReference>
<organism evidence="2 3">
    <name type="scientific">Arsenicibacter rosenii</name>
    <dbReference type="NCBI Taxonomy" id="1750698"/>
    <lineage>
        <taxon>Bacteria</taxon>
        <taxon>Pseudomonadati</taxon>
        <taxon>Bacteroidota</taxon>
        <taxon>Cytophagia</taxon>
        <taxon>Cytophagales</taxon>
        <taxon>Spirosomataceae</taxon>
        <taxon>Arsenicibacter</taxon>
    </lineage>
</organism>
<dbReference type="Proteomes" id="UP000181790">
    <property type="component" value="Unassembled WGS sequence"/>
</dbReference>
<evidence type="ECO:0000259" key="1">
    <source>
        <dbReference type="Pfam" id="PF12680"/>
    </source>
</evidence>
<dbReference type="Pfam" id="PF12680">
    <property type="entry name" value="SnoaL_2"/>
    <property type="match status" value="1"/>
</dbReference>
<dbReference type="Gene3D" id="3.10.450.50">
    <property type="match status" value="2"/>
</dbReference>
<name>A0A1S2VFP5_9BACT</name>
<proteinExistence type="predicted"/>
<accession>A0A1S2VFP5</accession>
<sequence length="248" mass="27594">MSSIEANKSLVRAFYRRAIGQGDLAFAREIIADTYQHHPRLGAPTWSPKRGQPPRSGKETLLAMIAAMPRMPEPAAPPTPPFMRLIAEGEWVVTNMAFQWGGQQQVVVDLFRIADGQLAEHRDVTVRPPATSLNGRMLMDGPLPVTGDDALTRRNKQRVMDFYTHVVLTGQNDVLDRYVAVDLTQHAPDIADGRAGLADYLRRLPATPVIKTVVAEGDFVVVFATIDDRELVTVYRLAGDRIVEQWQV</sequence>
<protein>
    <recommendedName>
        <fullName evidence="1">SnoaL-like domain-containing protein</fullName>
    </recommendedName>
</protein>
<dbReference type="SUPFAM" id="SSF54427">
    <property type="entry name" value="NTF2-like"/>
    <property type="match status" value="2"/>
</dbReference>
<dbReference type="OrthoDB" id="9812089at2"/>
<reference evidence="2 3" key="1">
    <citation type="submission" date="2016-10" db="EMBL/GenBank/DDBJ databases">
        <title>Arsenicibacter rosenii gen. nov., sp. nov., an efficient arsenic-methylating bacterium isolated from an arsenic-contaminated paddy soil.</title>
        <authorList>
            <person name="Huang K."/>
        </authorList>
    </citation>
    <scope>NUCLEOTIDE SEQUENCE [LARGE SCALE GENOMIC DNA]</scope>
    <source>
        <strain evidence="2 3">SM-1</strain>
    </source>
</reference>
<evidence type="ECO:0000313" key="3">
    <source>
        <dbReference type="Proteomes" id="UP000181790"/>
    </source>
</evidence>
<keyword evidence="3" id="KW-1185">Reference proteome</keyword>
<dbReference type="InterPro" id="IPR032710">
    <property type="entry name" value="NTF2-like_dom_sf"/>
</dbReference>